<evidence type="ECO:0000256" key="14">
    <source>
        <dbReference type="ARBA" id="ARBA00023136"/>
    </source>
</evidence>
<dbReference type="NCBIfam" id="TIGR02228">
    <property type="entry name" value="sigpep_I_arch"/>
    <property type="match status" value="1"/>
</dbReference>
<evidence type="ECO:0000256" key="1">
    <source>
        <dbReference type="ARBA" id="ARBA00000677"/>
    </source>
</evidence>
<feature type="region of interest" description="Disordered" evidence="18">
    <location>
        <begin position="528"/>
        <end position="547"/>
    </location>
</feature>
<evidence type="ECO:0000256" key="9">
    <source>
        <dbReference type="ARBA" id="ARBA00022692"/>
    </source>
</evidence>
<comment type="function">
    <text evidence="16">Catalytic component of the signal peptidase complex (SPC) which catalyzes the cleavage of N-terminal signal sequences from nascent proteins as they are translocated into the lumen of the endoplasmic reticulum. Specifically cleaves N-terminal signal peptides that contain a hydrophobic alpha-helix (h-region) shorter than 18-20 amino acids.</text>
</comment>
<dbReference type="AlphaFoldDB" id="A0AAD9ENM0"/>
<dbReference type="Proteomes" id="UP001243330">
    <property type="component" value="Unassembled WGS sequence"/>
</dbReference>
<evidence type="ECO:0000256" key="13">
    <source>
        <dbReference type="ARBA" id="ARBA00022989"/>
    </source>
</evidence>
<dbReference type="EC" id="3.4.21.89" evidence="5"/>
<dbReference type="PANTHER" id="PTHR10806">
    <property type="entry name" value="SIGNAL PEPTIDASE COMPLEX CATALYTIC SUBUNIT SEC11"/>
    <property type="match status" value="1"/>
</dbReference>
<dbReference type="InterPro" id="IPR032805">
    <property type="entry name" value="Wax_synthase_dom"/>
</dbReference>
<dbReference type="PROSITE" id="PS00501">
    <property type="entry name" value="SPASE_I_1"/>
    <property type="match status" value="1"/>
</dbReference>
<evidence type="ECO:0000256" key="15">
    <source>
        <dbReference type="ARBA" id="ARBA00033305"/>
    </source>
</evidence>
<evidence type="ECO:0000256" key="17">
    <source>
        <dbReference type="ARBA" id="ARBA00047037"/>
    </source>
</evidence>
<feature type="transmembrane region" description="Helical" evidence="19">
    <location>
        <begin position="378"/>
        <end position="399"/>
    </location>
</feature>
<evidence type="ECO:0000256" key="6">
    <source>
        <dbReference type="ARBA" id="ARBA00019685"/>
    </source>
</evidence>
<dbReference type="InterPro" id="IPR036286">
    <property type="entry name" value="LexA/Signal_pep-like_sf"/>
</dbReference>
<dbReference type="InterPro" id="IPR001733">
    <property type="entry name" value="Peptidase_S26B"/>
</dbReference>
<protein>
    <recommendedName>
        <fullName evidence="6">Signal peptidase complex catalytic subunit SEC11</fullName>
        <ecNumber evidence="5">3.4.21.89</ecNumber>
    </recommendedName>
    <alternativeName>
        <fullName evidence="15">Signal peptidase I</fullName>
    </alternativeName>
    <alternativeName>
        <fullName evidence="7">Signal peptidase complex catalytic subunit sec11</fullName>
    </alternativeName>
</protein>
<organism evidence="21 22">
    <name type="scientific">Colletotrichum chrysophilum</name>
    <dbReference type="NCBI Taxonomy" id="1836956"/>
    <lineage>
        <taxon>Eukaryota</taxon>
        <taxon>Fungi</taxon>
        <taxon>Dikarya</taxon>
        <taxon>Ascomycota</taxon>
        <taxon>Pezizomycotina</taxon>
        <taxon>Sordariomycetes</taxon>
        <taxon>Hypocreomycetidae</taxon>
        <taxon>Glomerellales</taxon>
        <taxon>Glomerellaceae</taxon>
        <taxon>Colletotrichum</taxon>
        <taxon>Colletotrichum gloeosporioides species complex</taxon>
    </lineage>
</organism>
<comment type="catalytic activity">
    <reaction evidence="1">
        <text>Cleavage of hydrophobic, N-terminal signal or leader sequences from secreted and periplasmic proteins.</text>
        <dbReference type="EC" id="3.4.21.89"/>
    </reaction>
</comment>
<sequence length="623" mass="71723">MPSRRVPSVLRLLERSFMAWKALSLATNCAYPAMVVLSESMEPTFSRGDIILLANWQEVEVGDIPVIWFQGQPLPMVHRAVEILFDVHQERLILTKGDNNEVNDVVLYPFGQTHDNASSLIGLGSYTVITSFIFMLILPNILLGQSRSVLCDKPKTRRRVYWPQSQTISAACWIWNNPRHLTFRLNTTATWSSRALFIIRRALKVGLLLVANSFVNKAHIYLKADLLDFTPDKYPIIRPIISQIVFDCSRDDCTYSPVSQRQIVLRIFTVFSWIWSNFLILESYHAILSTTFVLLGIDNPADWPPLFGSITDAWTVQRFWGRFWHRIATPTLTTWTHTILRIKDESQTTFEKAAVAFGVFFLSGIMHMTAAWRTDEGYVHLDVMFFCANFFAIAVEIVVSRAWMQVVRRAKLKPGAEARVCLASQWLGYLWTFAWFFWMAPRWLYPKTLRWLIKQALTKTHTQFQQGTMTKHAKSSKVSKELKQSNPWSAWIWSEDHGRYYCYRTRSNGEIEYEWDEGEPTEERAVKPAIEHDSPGDRTPTPARSGPIVRSEITYTDNEGNVIKIVHRYPPDDVVKDDVPVDGDDRAIVPVKARNTGIGDDFVDSFWGEVTEVRRDSGRPVKE</sequence>
<keyword evidence="9 19" id="KW-0812">Transmembrane</keyword>
<keyword evidence="10" id="KW-0378">Hydrolase</keyword>
<evidence type="ECO:0000256" key="4">
    <source>
        <dbReference type="ARBA" id="ARBA00011035"/>
    </source>
</evidence>
<comment type="caution">
    <text evidence="21">The sequence shown here is derived from an EMBL/GenBank/DDBJ whole genome shotgun (WGS) entry which is preliminary data.</text>
</comment>
<evidence type="ECO:0000256" key="2">
    <source>
        <dbReference type="ARBA" id="ARBA00004141"/>
    </source>
</evidence>
<comment type="subcellular location">
    <subcellularLocation>
        <location evidence="3">Endoplasmic reticulum membrane</location>
        <topology evidence="3">Single-pass type II membrane protein</topology>
    </subcellularLocation>
    <subcellularLocation>
        <location evidence="2">Membrane</location>
        <topology evidence="2">Multi-pass membrane protein</topology>
    </subcellularLocation>
</comment>
<name>A0AAD9ENM0_9PEZI</name>
<gene>
    <name evidence="21" type="ORF">CCHR01_06257</name>
</gene>
<dbReference type="GO" id="GO:0006465">
    <property type="term" value="P:signal peptide processing"/>
    <property type="evidence" value="ECO:0007669"/>
    <property type="project" value="InterPro"/>
</dbReference>
<evidence type="ECO:0000256" key="11">
    <source>
        <dbReference type="ARBA" id="ARBA00022824"/>
    </source>
</evidence>
<feature type="transmembrane region" description="Helical" evidence="19">
    <location>
        <begin position="117"/>
        <end position="138"/>
    </location>
</feature>
<reference evidence="21" key="1">
    <citation type="submission" date="2023-01" db="EMBL/GenBank/DDBJ databases">
        <title>Colletotrichum chrysophilum M932 genome sequence.</title>
        <authorList>
            <person name="Baroncelli R."/>
        </authorList>
    </citation>
    <scope>NUCLEOTIDE SEQUENCE</scope>
    <source>
        <strain evidence="21">M932</strain>
    </source>
</reference>
<evidence type="ECO:0000256" key="18">
    <source>
        <dbReference type="SAM" id="MobiDB-lite"/>
    </source>
</evidence>
<evidence type="ECO:0000256" key="16">
    <source>
        <dbReference type="ARBA" id="ARBA00045533"/>
    </source>
</evidence>
<comment type="subunit">
    <text evidence="17">Component of the signal peptidase complex (SPC) composed of a catalytic subunit SEC11 and three accessory subunits SPC1, SPC2 and SPC3. The complex induces a local thinning of the ER membrane which is used to measure the length of the signal peptide (SP) h-region of protein substrates. This ensures the selectivity of the complex towards h-regions shorter than 18-20 amino acids. SPC associates with the translocon complex.</text>
</comment>
<dbReference type="CDD" id="cd06530">
    <property type="entry name" value="S26_SPase_I"/>
    <property type="match status" value="1"/>
</dbReference>
<evidence type="ECO:0000256" key="10">
    <source>
        <dbReference type="ARBA" id="ARBA00022801"/>
    </source>
</evidence>
<dbReference type="GO" id="GO:0004252">
    <property type="term" value="F:serine-type endopeptidase activity"/>
    <property type="evidence" value="ECO:0007669"/>
    <property type="project" value="InterPro"/>
</dbReference>
<dbReference type="SUPFAM" id="SSF51306">
    <property type="entry name" value="LexA/Signal peptidase"/>
    <property type="match status" value="1"/>
</dbReference>
<feature type="domain" description="Wax synthase" evidence="20">
    <location>
        <begin position="303"/>
        <end position="387"/>
    </location>
</feature>
<evidence type="ECO:0000256" key="5">
    <source>
        <dbReference type="ARBA" id="ARBA00013208"/>
    </source>
</evidence>
<proteinExistence type="inferred from homology"/>
<evidence type="ECO:0000313" key="21">
    <source>
        <dbReference type="EMBL" id="KAK1851131.1"/>
    </source>
</evidence>
<evidence type="ECO:0000256" key="7">
    <source>
        <dbReference type="ARBA" id="ARBA00021755"/>
    </source>
</evidence>
<dbReference type="GO" id="GO:0009003">
    <property type="term" value="F:signal peptidase activity"/>
    <property type="evidence" value="ECO:0007669"/>
    <property type="project" value="UniProtKB-EC"/>
</dbReference>
<dbReference type="PRINTS" id="PR00728">
    <property type="entry name" value="SIGNALPTASE"/>
</dbReference>
<dbReference type="GO" id="GO:0005787">
    <property type="term" value="C:signal peptidase complex"/>
    <property type="evidence" value="ECO:0007669"/>
    <property type="project" value="TreeGrafter"/>
</dbReference>
<dbReference type="InterPro" id="IPR019533">
    <property type="entry name" value="Peptidase_S26"/>
</dbReference>
<dbReference type="EMBL" id="JAQOWY010000103">
    <property type="protein sequence ID" value="KAK1851131.1"/>
    <property type="molecule type" value="Genomic_DNA"/>
</dbReference>
<dbReference type="PANTHER" id="PTHR10806:SF6">
    <property type="entry name" value="SIGNAL PEPTIDASE COMPLEX CATALYTIC SUBUNIT SEC11"/>
    <property type="match status" value="1"/>
</dbReference>
<dbReference type="InterPro" id="IPR019756">
    <property type="entry name" value="Pept_S26A_signal_pept_1_Ser-AS"/>
</dbReference>
<evidence type="ECO:0000256" key="8">
    <source>
        <dbReference type="ARBA" id="ARBA00022670"/>
    </source>
</evidence>
<evidence type="ECO:0000259" key="20">
    <source>
        <dbReference type="Pfam" id="PF13813"/>
    </source>
</evidence>
<evidence type="ECO:0000256" key="12">
    <source>
        <dbReference type="ARBA" id="ARBA00022968"/>
    </source>
</evidence>
<accession>A0AAD9ENM0</accession>
<keyword evidence="14 19" id="KW-0472">Membrane</keyword>
<keyword evidence="11" id="KW-0256">Endoplasmic reticulum</keyword>
<evidence type="ECO:0000313" key="22">
    <source>
        <dbReference type="Proteomes" id="UP001243330"/>
    </source>
</evidence>
<feature type="transmembrane region" description="Helical" evidence="19">
    <location>
        <begin position="353"/>
        <end position="372"/>
    </location>
</feature>
<comment type="similarity">
    <text evidence="4">Belongs to the peptidase S26B family.</text>
</comment>
<evidence type="ECO:0000256" key="3">
    <source>
        <dbReference type="ARBA" id="ARBA00004648"/>
    </source>
</evidence>
<keyword evidence="13 19" id="KW-1133">Transmembrane helix</keyword>
<keyword evidence="8" id="KW-0645">Protease</keyword>
<feature type="transmembrane region" description="Helical" evidence="19">
    <location>
        <begin position="420"/>
        <end position="440"/>
    </location>
</feature>
<keyword evidence="12" id="KW-0735">Signal-anchor</keyword>
<dbReference type="Pfam" id="PF13813">
    <property type="entry name" value="MBOAT_2"/>
    <property type="match status" value="1"/>
</dbReference>
<keyword evidence="22" id="KW-1185">Reference proteome</keyword>
<evidence type="ECO:0000256" key="19">
    <source>
        <dbReference type="SAM" id="Phobius"/>
    </source>
</evidence>